<sequence length="72" mass="7351">MTIADRVGVFLASGTHHPGQRPRAVALLGALVGHGAGLIVGLCPALIIAAVSFWAGAVLTLSTIHRTAGVWR</sequence>
<keyword evidence="3" id="KW-1185">Reference proteome</keyword>
<name>A0ABY5W9S0_9ACTN</name>
<reference evidence="2" key="2">
    <citation type="submission" date="2022-09" db="EMBL/GenBank/DDBJ databases">
        <title>Biosynthetic gene clusters of Dactylosporangioum fulvum.</title>
        <authorList>
            <person name="Caradec T."/>
        </authorList>
    </citation>
    <scope>NUCLEOTIDE SEQUENCE</scope>
    <source>
        <strain evidence="2">NRRL B-16292</strain>
    </source>
</reference>
<evidence type="ECO:0000313" key="2">
    <source>
        <dbReference type="EMBL" id="UWP86785.1"/>
    </source>
</evidence>
<evidence type="ECO:0000256" key="1">
    <source>
        <dbReference type="SAM" id="Phobius"/>
    </source>
</evidence>
<accession>A0ABY5W9S0</accession>
<evidence type="ECO:0000313" key="3">
    <source>
        <dbReference type="Proteomes" id="UP001059617"/>
    </source>
</evidence>
<keyword evidence="1" id="KW-0812">Transmembrane</keyword>
<protein>
    <submittedName>
        <fullName evidence="2">Uncharacterized protein</fullName>
    </submittedName>
</protein>
<keyword evidence="1" id="KW-0472">Membrane</keyword>
<dbReference type="RefSeq" id="WP_259866307.1">
    <property type="nucleotide sequence ID" value="NZ_BAAAST010000004.1"/>
</dbReference>
<feature type="transmembrane region" description="Helical" evidence="1">
    <location>
        <begin position="38"/>
        <end position="64"/>
    </location>
</feature>
<gene>
    <name evidence="2" type="ORF">Dfulv_22100</name>
</gene>
<keyword evidence="1" id="KW-1133">Transmembrane helix</keyword>
<proteinExistence type="predicted"/>
<dbReference type="EMBL" id="CP073720">
    <property type="protein sequence ID" value="UWP86785.1"/>
    <property type="molecule type" value="Genomic_DNA"/>
</dbReference>
<dbReference type="Proteomes" id="UP001059617">
    <property type="component" value="Chromosome"/>
</dbReference>
<reference evidence="2" key="1">
    <citation type="submission" date="2021-04" db="EMBL/GenBank/DDBJ databases">
        <authorList>
            <person name="Hartkoorn R.C."/>
            <person name="Beaudoing E."/>
            <person name="Hot D."/>
        </authorList>
    </citation>
    <scope>NUCLEOTIDE SEQUENCE</scope>
    <source>
        <strain evidence="2">NRRL B-16292</strain>
    </source>
</reference>
<organism evidence="2 3">
    <name type="scientific">Dactylosporangium fulvum</name>
    <dbReference type="NCBI Taxonomy" id="53359"/>
    <lineage>
        <taxon>Bacteria</taxon>
        <taxon>Bacillati</taxon>
        <taxon>Actinomycetota</taxon>
        <taxon>Actinomycetes</taxon>
        <taxon>Micromonosporales</taxon>
        <taxon>Micromonosporaceae</taxon>
        <taxon>Dactylosporangium</taxon>
    </lineage>
</organism>